<dbReference type="GO" id="GO:0008017">
    <property type="term" value="F:microtubule binding"/>
    <property type="evidence" value="ECO:0007669"/>
    <property type="project" value="TreeGrafter"/>
</dbReference>
<evidence type="ECO:0000256" key="2">
    <source>
        <dbReference type="SAM" id="MobiDB-lite"/>
    </source>
</evidence>
<feature type="compositionally biased region" description="Basic and acidic residues" evidence="2">
    <location>
        <begin position="774"/>
        <end position="788"/>
    </location>
</feature>
<feature type="region of interest" description="Disordered" evidence="2">
    <location>
        <begin position="760"/>
        <end position="796"/>
    </location>
</feature>
<protein>
    <recommendedName>
        <fullName evidence="4">Disks large-associated protein 5</fullName>
    </recommendedName>
</protein>
<dbReference type="Pfam" id="PF03359">
    <property type="entry name" value="GKAP"/>
    <property type="match status" value="1"/>
</dbReference>
<feature type="region of interest" description="Disordered" evidence="2">
    <location>
        <begin position="466"/>
        <end position="492"/>
    </location>
</feature>
<dbReference type="InterPro" id="IPR005026">
    <property type="entry name" value="SAPAP"/>
</dbReference>
<dbReference type="GO" id="GO:0005737">
    <property type="term" value="C:cytoplasm"/>
    <property type="evidence" value="ECO:0007669"/>
    <property type="project" value="TreeGrafter"/>
</dbReference>
<feature type="region of interest" description="Disordered" evidence="2">
    <location>
        <begin position="843"/>
        <end position="892"/>
    </location>
</feature>
<dbReference type="EMBL" id="OE001885">
    <property type="protein sequence ID" value="CAD7457749.1"/>
    <property type="molecule type" value="Genomic_DNA"/>
</dbReference>
<dbReference type="GO" id="GO:0007346">
    <property type="term" value="P:regulation of mitotic cell cycle"/>
    <property type="evidence" value="ECO:0007669"/>
    <property type="project" value="TreeGrafter"/>
</dbReference>
<dbReference type="GO" id="GO:0051642">
    <property type="term" value="P:centrosome localization"/>
    <property type="evidence" value="ECO:0007669"/>
    <property type="project" value="TreeGrafter"/>
</dbReference>
<accession>A0A7R9IGD1</accession>
<evidence type="ECO:0000256" key="1">
    <source>
        <dbReference type="ARBA" id="ARBA00008839"/>
    </source>
</evidence>
<feature type="compositionally biased region" description="Polar residues" evidence="2">
    <location>
        <begin position="301"/>
        <end position="313"/>
    </location>
</feature>
<dbReference type="PANTHER" id="PTHR12353">
    <property type="entry name" value="DISKS LARGE-ASSOCIATED PROTEIN DAP SAP90/PSD-95-ASSOCIATED PROTEIN"/>
    <property type="match status" value="1"/>
</dbReference>
<proteinExistence type="inferred from homology"/>
<dbReference type="AlphaFoldDB" id="A0A7R9IGD1"/>
<dbReference type="GO" id="GO:0023052">
    <property type="term" value="P:signaling"/>
    <property type="evidence" value="ECO:0007669"/>
    <property type="project" value="InterPro"/>
</dbReference>
<reference evidence="3" key="1">
    <citation type="submission" date="2020-11" db="EMBL/GenBank/DDBJ databases">
        <authorList>
            <person name="Tran Van P."/>
        </authorList>
    </citation>
    <scope>NUCLEOTIDE SEQUENCE</scope>
</reference>
<feature type="compositionally biased region" description="Basic and acidic residues" evidence="2">
    <location>
        <begin position="477"/>
        <end position="492"/>
    </location>
</feature>
<feature type="region of interest" description="Disordered" evidence="2">
    <location>
        <begin position="127"/>
        <end position="147"/>
    </location>
</feature>
<evidence type="ECO:0008006" key="4">
    <source>
        <dbReference type="Google" id="ProtNLM"/>
    </source>
</evidence>
<feature type="region of interest" description="Disordered" evidence="2">
    <location>
        <begin position="296"/>
        <end position="329"/>
    </location>
</feature>
<dbReference type="GO" id="GO:0007052">
    <property type="term" value="P:mitotic spindle organization"/>
    <property type="evidence" value="ECO:0007669"/>
    <property type="project" value="TreeGrafter"/>
</dbReference>
<gene>
    <name evidence="3" type="ORF">TTEB3V08_LOCUS5740</name>
</gene>
<comment type="similarity">
    <text evidence="1">Belongs to the SAPAP family.</text>
</comment>
<dbReference type="GO" id="GO:0007059">
    <property type="term" value="P:chromosome segregation"/>
    <property type="evidence" value="ECO:0007669"/>
    <property type="project" value="TreeGrafter"/>
</dbReference>
<evidence type="ECO:0000313" key="3">
    <source>
        <dbReference type="EMBL" id="CAD7457749.1"/>
    </source>
</evidence>
<sequence length="892" mass="99499">MEYEPVLKSSFRGSYKKRSILFGNNDAKRVLRAHKMSTDRRDRRNKDFESRRDLSEEIISPHLTPTLEEIDEPAQVVAVPVVDAIDRRRLALQKWKEEKEQKKIIMNQLKKPIFKTGVVQHRIYSPAPPSKPHNHAGSKVGKQRSLAPKNHKFNFKAAKITVATSPVALKRSYQARSKAEDRLQEDIATKVLGRVTRARAKQIAEVQKVALLTPVNNMAKIKKLPEENVMLDSLPLKILPQRAGGKEDTRNLMLVPSARGEGKAPPFVTMTASSYEAKTPGASCFKRNLQTPAKVAGKTPANKQGKTPAQTPANKVIGKTPANTQRKTPAQIPANKVIGKTPANTQRKTPAQTHANKVIVKTPANIQRTPAQTATNTRGQKTVQIITSTLLKTPACTNSQRNTPDQNSIQALLKTGTAIKSTGLMMDTRRSLEMEFDNVAVDEENEHETINEYNTNTIDEMDVAKSTVTSSTEDKDEDKTLESVGDEDTKNSIRDEVYPAQGSPFVTTTRGRCGSASYTRARASSINKMLSLTVCLSEPFAPSKEIPSSSSELNVKHFRDTLVIERNTLIAKCEYWQAIQSTDAEIPLKVHELVDSAVGQTRLLVTKKFVQFEGLMDMCETGQGRRVTLEDLQGFWEMVYMQVGDVNHRFSQLELLRANSWHEESPVKKVTRQRAQNKKGVNKTKGNAKSSIKNLILAARKKKKEDCSSNDWTDENKLAVNVLDFQHTLPTTQPLDKTSVLPVSPENSYQVKQPLSAINVNTPPRKSILKPGGRKTDIDSNSENDSKCEFPLTPHVRSRSRMSSMLPGLNSTSFPGMALPSGDLISLDSPVEEPARVIRSSKRLSSIRKKTAREAKKEMRGTDNRKCSSERRRIEDSKGERVVEEERMGAFY</sequence>
<dbReference type="PANTHER" id="PTHR12353:SF1">
    <property type="entry name" value="DISKS LARGE-ASSOCIATED PROTEIN 5"/>
    <property type="match status" value="1"/>
</dbReference>
<name>A0A7R9IGD1_9NEOP</name>
<dbReference type="GO" id="GO:0051382">
    <property type="term" value="P:kinetochore assembly"/>
    <property type="evidence" value="ECO:0007669"/>
    <property type="project" value="TreeGrafter"/>
</dbReference>
<feature type="compositionally biased region" description="Basic and acidic residues" evidence="2">
    <location>
        <begin position="852"/>
        <end position="892"/>
    </location>
</feature>
<organism evidence="3">
    <name type="scientific">Timema tahoe</name>
    <dbReference type="NCBI Taxonomy" id="61484"/>
    <lineage>
        <taxon>Eukaryota</taxon>
        <taxon>Metazoa</taxon>
        <taxon>Ecdysozoa</taxon>
        <taxon>Arthropoda</taxon>
        <taxon>Hexapoda</taxon>
        <taxon>Insecta</taxon>
        <taxon>Pterygota</taxon>
        <taxon>Neoptera</taxon>
        <taxon>Polyneoptera</taxon>
        <taxon>Phasmatodea</taxon>
        <taxon>Timematodea</taxon>
        <taxon>Timematoidea</taxon>
        <taxon>Timematidae</taxon>
        <taxon>Timema</taxon>
    </lineage>
</organism>
<dbReference type="GO" id="GO:0005634">
    <property type="term" value="C:nucleus"/>
    <property type="evidence" value="ECO:0007669"/>
    <property type="project" value="TreeGrafter"/>
</dbReference>
<dbReference type="GO" id="GO:0031616">
    <property type="term" value="C:spindle pole centrosome"/>
    <property type="evidence" value="ECO:0007669"/>
    <property type="project" value="TreeGrafter"/>
</dbReference>